<evidence type="ECO:0000256" key="7">
    <source>
        <dbReference type="ARBA" id="ARBA00023170"/>
    </source>
</evidence>
<keyword evidence="7 9" id="KW-0675">Receptor</keyword>
<dbReference type="SUPFAM" id="SSF81321">
    <property type="entry name" value="Family A G protein-coupled receptor-like"/>
    <property type="match status" value="1"/>
</dbReference>
<reference evidence="14" key="1">
    <citation type="submission" date="2022-11" db="UniProtKB">
        <authorList>
            <consortium name="WormBaseParasite"/>
        </authorList>
    </citation>
    <scope>IDENTIFICATION</scope>
</reference>
<evidence type="ECO:0000256" key="5">
    <source>
        <dbReference type="ARBA" id="ARBA00023040"/>
    </source>
</evidence>
<sequence length="464" mass="51943">MEMLFTGGDAPSSSSTAVSVVQTARLHSAVVQLDQPHEQQQQLQQQCLHYVDQQPDPSNSAWAITLFLVLYSNIFVLGLLGNLAIVIVTIRCQHLRSVQNIFILNLAISDIIVCLLSLPFTPVSYIYKEWLFGSAICHLLPMVQAASVFVSTFSLSAIAIDRYWLVLYPHSGSISPAKATVVAAVLWLLSVLISVPYSVHMTLVEYDGYCGKFCTEQWPSTQIRRGYALSVLVLQFLIPRRANSKLQKLNERQTMLAKLSNAAAADGSIGEKCQSVDNLCRVPSRSDSDRAHRVHAVSKQQRRTTLILVTIVLFFFFAWLPHNIREMVIEYDEQLLHWNNINYTYFLSMVTHSVAMTTNVANPILYAWLNPTFKEVFLRTANSLLLRRKMHSGASGGSVRSEHGTSCGDRRQATPPQQKKQLLQQRESSNRDTQQTTCISLGNGQMLVQANGAGALERPKNEYI</sequence>
<dbReference type="PRINTS" id="PR01012">
    <property type="entry name" value="NRPEPTIDEYR"/>
</dbReference>
<keyword evidence="8 9" id="KW-0807">Transducer</keyword>
<dbReference type="Proteomes" id="UP000887572">
    <property type="component" value="Unplaced"/>
</dbReference>
<dbReference type="GO" id="GO:0043005">
    <property type="term" value="C:neuron projection"/>
    <property type="evidence" value="ECO:0007669"/>
    <property type="project" value="TreeGrafter"/>
</dbReference>
<dbReference type="PRINTS" id="PR00237">
    <property type="entry name" value="GPCRRHODOPSN"/>
</dbReference>
<evidence type="ECO:0000256" key="4">
    <source>
        <dbReference type="ARBA" id="ARBA00022989"/>
    </source>
</evidence>
<dbReference type="Gene3D" id="1.20.1070.10">
    <property type="entry name" value="Rhodopsin 7-helix transmembrane proteins"/>
    <property type="match status" value="1"/>
</dbReference>
<dbReference type="PANTHER" id="PTHR24235:SF27">
    <property type="entry name" value="NEUROPEPTIDE RECEPTOR NPR-1"/>
    <property type="match status" value="1"/>
</dbReference>
<keyword evidence="3 9" id="KW-0812">Transmembrane</keyword>
<dbReference type="PROSITE" id="PS50262">
    <property type="entry name" value="G_PROTEIN_RECEP_F1_2"/>
    <property type="match status" value="1"/>
</dbReference>
<comment type="subcellular location">
    <subcellularLocation>
        <location evidence="1">Membrane</location>
        <topology evidence="1">Multi-pass membrane protein</topology>
    </subcellularLocation>
</comment>
<organism evidence="13 14">
    <name type="scientific">Globodera rostochiensis</name>
    <name type="common">Golden nematode worm</name>
    <name type="synonym">Heterodera rostochiensis</name>
    <dbReference type="NCBI Taxonomy" id="31243"/>
    <lineage>
        <taxon>Eukaryota</taxon>
        <taxon>Metazoa</taxon>
        <taxon>Ecdysozoa</taxon>
        <taxon>Nematoda</taxon>
        <taxon>Chromadorea</taxon>
        <taxon>Rhabditida</taxon>
        <taxon>Tylenchina</taxon>
        <taxon>Tylenchomorpha</taxon>
        <taxon>Tylenchoidea</taxon>
        <taxon>Heteroderidae</taxon>
        <taxon>Heteroderinae</taxon>
        <taxon>Globodera</taxon>
    </lineage>
</organism>
<feature type="transmembrane region" description="Helical" evidence="11">
    <location>
        <begin position="139"/>
        <end position="160"/>
    </location>
</feature>
<feature type="compositionally biased region" description="Basic and acidic residues" evidence="10">
    <location>
        <begin position="400"/>
        <end position="412"/>
    </location>
</feature>
<dbReference type="GO" id="GO:0005886">
    <property type="term" value="C:plasma membrane"/>
    <property type="evidence" value="ECO:0007669"/>
    <property type="project" value="TreeGrafter"/>
</dbReference>
<feature type="transmembrane region" description="Helical" evidence="11">
    <location>
        <begin position="305"/>
        <end position="324"/>
    </location>
</feature>
<dbReference type="InterPro" id="IPR000276">
    <property type="entry name" value="GPCR_Rhodpsn"/>
</dbReference>
<feature type="compositionally biased region" description="Low complexity" evidence="10">
    <location>
        <begin position="415"/>
        <end position="425"/>
    </location>
</feature>
<evidence type="ECO:0000256" key="6">
    <source>
        <dbReference type="ARBA" id="ARBA00023136"/>
    </source>
</evidence>
<evidence type="ECO:0000256" key="3">
    <source>
        <dbReference type="ARBA" id="ARBA00022692"/>
    </source>
</evidence>
<feature type="domain" description="G-protein coupled receptors family 1 profile" evidence="12">
    <location>
        <begin position="81"/>
        <end position="366"/>
    </location>
</feature>
<evidence type="ECO:0000256" key="1">
    <source>
        <dbReference type="ARBA" id="ARBA00004141"/>
    </source>
</evidence>
<evidence type="ECO:0000256" key="10">
    <source>
        <dbReference type="SAM" id="MobiDB-lite"/>
    </source>
</evidence>
<proteinExistence type="inferred from homology"/>
<evidence type="ECO:0000256" key="11">
    <source>
        <dbReference type="SAM" id="Phobius"/>
    </source>
</evidence>
<evidence type="ECO:0000256" key="9">
    <source>
        <dbReference type="RuleBase" id="RU000688"/>
    </source>
</evidence>
<keyword evidence="5 9" id="KW-0297">G-protein coupled receptor</keyword>
<dbReference type="CDD" id="cd15203">
    <property type="entry name" value="7tmA_NPYR-like"/>
    <property type="match status" value="1"/>
</dbReference>
<comment type="similarity">
    <text evidence="2 9">Belongs to the G-protein coupled receptor 1 family.</text>
</comment>
<dbReference type="PROSITE" id="PS00237">
    <property type="entry name" value="G_PROTEIN_RECEP_F1_1"/>
    <property type="match status" value="1"/>
</dbReference>
<evidence type="ECO:0000313" key="13">
    <source>
        <dbReference type="Proteomes" id="UP000887572"/>
    </source>
</evidence>
<dbReference type="GO" id="GO:0042923">
    <property type="term" value="F:neuropeptide binding"/>
    <property type="evidence" value="ECO:0007669"/>
    <property type="project" value="TreeGrafter"/>
</dbReference>
<keyword evidence="13" id="KW-1185">Reference proteome</keyword>
<feature type="transmembrane region" description="Helical" evidence="11">
    <location>
        <begin position="181"/>
        <end position="199"/>
    </location>
</feature>
<keyword evidence="6 11" id="KW-0472">Membrane</keyword>
<evidence type="ECO:0000259" key="12">
    <source>
        <dbReference type="PROSITE" id="PS50262"/>
    </source>
</evidence>
<dbReference type="Pfam" id="PF00001">
    <property type="entry name" value="7tm_1"/>
    <property type="match status" value="1"/>
</dbReference>
<feature type="transmembrane region" description="Helical" evidence="11">
    <location>
        <begin position="102"/>
        <end position="127"/>
    </location>
</feature>
<feature type="region of interest" description="Disordered" evidence="10">
    <location>
        <begin position="393"/>
        <end position="435"/>
    </location>
</feature>
<dbReference type="PANTHER" id="PTHR24235">
    <property type="entry name" value="NEUROPEPTIDE Y RECEPTOR"/>
    <property type="match status" value="1"/>
</dbReference>
<evidence type="ECO:0000256" key="8">
    <source>
        <dbReference type="ARBA" id="ARBA00023224"/>
    </source>
</evidence>
<name>A0A914HR17_GLORO</name>
<dbReference type="WBParaSite" id="Gr19_v10_g2913.t1">
    <property type="protein sequence ID" value="Gr19_v10_g2913.t1"/>
    <property type="gene ID" value="Gr19_v10_g2913"/>
</dbReference>
<dbReference type="InterPro" id="IPR000611">
    <property type="entry name" value="NPY_rcpt"/>
</dbReference>
<evidence type="ECO:0000256" key="2">
    <source>
        <dbReference type="ARBA" id="ARBA00010663"/>
    </source>
</evidence>
<keyword evidence="4 11" id="KW-1133">Transmembrane helix</keyword>
<feature type="transmembrane region" description="Helical" evidence="11">
    <location>
        <begin position="61"/>
        <end position="90"/>
    </location>
</feature>
<dbReference type="InterPro" id="IPR017452">
    <property type="entry name" value="GPCR_Rhodpsn_7TM"/>
</dbReference>
<protein>
    <submittedName>
        <fullName evidence="14">G-protein coupled receptors family 1 profile domain-containing protein</fullName>
    </submittedName>
</protein>
<dbReference type="GO" id="GO:0004983">
    <property type="term" value="F:neuropeptide Y receptor activity"/>
    <property type="evidence" value="ECO:0007669"/>
    <property type="project" value="InterPro"/>
</dbReference>
<accession>A0A914HR17</accession>
<evidence type="ECO:0000313" key="14">
    <source>
        <dbReference type="WBParaSite" id="Gr19_v10_g2913.t1"/>
    </source>
</evidence>
<dbReference type="AlphaFoldDB" id="A0A914HR17"/>